<name>A0ABZ2F1E6_METCP</name>
<dbReference type="RefSeq" id="WP_232470590.1">
    <property type="nucleotide sequence ID" value="NZ_CP104311.1"/>
</dbReference>
<evidence type="ECO:0000313" key="2">
    <source>
        <dbReference type="EMBL" id="WWF00959.1"/>
    </source>
</evidence>
<dbReference type="PANTHER" id="PTHR35399:SF2">
    <property type="entry name" value="DUF839 DOMAIN-CONTAINING PROTEIN"/>
    <property type="match status" value="1"/>
</dbReference>
<organism evidence="2 3">
    <name type="scientific">Methylococcus capsulatus</name>
    <dbReference type="NCBI Taxonomy" id="414"/>
    <lineage>
        <taxon>Bacteria</taxon>
        <taxon>Pseudomonadati</taxon>
        <taxon>Pseudomonadota</taxon>
        <taxon>Gammaproteobacteria</taxon>
        <taxon>Methylococcales</taxon>
        <taxon>Methylococcaceae</taxon>
        <taxon>Methylococcus</taxon>
    </lineage>
</organism>
<dbReference type="PANTHER" id="PTHR35399">
    <property type="entry name" value="SLR8030 PROTEIN"/>
    <property type="match status" value="1"/>
</dbReference>
<feature type="signal peptide" evidence="1">
    <location>
        <begin position="1"/>
        <end position="26"/>
    </location>
</feature>
<reference evidence="2 3" key="1">
    <citation type="submission" date="2022-09" db="EMBL/GenBank/DDBJ databases">
        <authorList>
            <person name="Giprobiosintez L."/>
        </authorList>
    </citation>
    <scope>NUCLEOTIDE SEQUENCE [LARGE SCALE GENOMIC DNA]</scope>
    <source>
        <strain evidence="3">VKPM-B-12549 (GBS-15)</strain>
    </source>
</reference>
<dbReference type="InterPro" id="IPR008557">
    <property type="entry name" value="PhoX"/>
</dbReference>
<dbReference type="Proteomes" id="UP001359308">
    <property type="component" value="Chromosome"/>
</dbReference>
<keyword evidence="3" id="KW-1185">Reference proteome</keyword>
<gene>
    <name evidence="2" type="ORF">N4J17_10795</name>
</gene>
<proteinExistence type="predicted"/>
<evidence type="ECO:0000256" key="1">
    <source>
        <dbReference type="SAM" id="SignalP"/>
    </source>
</evidence>
<sequence>MLKKKRFLATAVGMALAGAAASPVMAAVKGTIPVKSVEFIGMAAPETAEERAAAYTTAKVKVTFKSGGSRVYDLNYNTLFYNTDTIGGVTAGAIYDVTGTPLLDSNGNPMIAETPDANSLIRIPARGGDKLFLVTHFEYDWLDTAGADQYGKQPMTMSLASIAQDGKTGRLAATSLKNIDMSAIDGLWIPCAGSLSPWNTHLGSEEYEPDGRCQVEGSCASGSIGLEAMERYLAGTKVANVYNYGIVPEVRVGKNGQTRVVRHRTLGRISRELVQVLPDERTVFQGDDGTYNVLTMFVADRKRDLSAGTLYAAKWIQTSAENGGEADLAWVRLGHASDAELDALVASGVTFADIFETAPVSKLADGSYEAPPAGFRQIIAGHNKGQVENLKLKPGMETAAAFLETRRYAAYLGATSEFEKFEGVTANARDRKVYLAMTRLSSGMEDKPKDPANHIRIPKLLAGAVYQMDLGSFKLDTEGQRIDSKYVGTHMKALVLGQDIAKDAAGNTAAVDRIANPDNLKYSEKMRTLFIGEDSSTLHINNFLWAYNVDTGKLSRILSLPAGAESTGLQAIDSLGGYAYIMSNYQHAGDYSSNIDPALKGQLEPLIDKSKAAVGYLGGMPAFK</sequence>
<dbReference type="Pfam" id="PF05787">
    <property type="entry name" value="PhoX"/>
    <property type="match status" value="1"/>
</dbReference>
<dbReference type="EMBL" id="CP104311">
    <property type="protein sequence ID" value="WWF00959.1"/>
    <property type="molecule type" value="Genomic_DNA"/>
</dbReference>
<feature type="chain" id="PRO_5045113098" evidence="1">
    <location>
        <begin position="27"/>
        <end position="624"/>
    </location>
</feature>
<accession>A0ABZ2F1E6</accession>
<evidence type="ECO:0000313" key="3">
    <source>
        <dbReference type="Proteomes" id="UP001359308"/>
    </source>
</evidence>
<keyword evidence="1" id="KW-0732">Signal</keyword>
<protein>
    <submittedName>
        <fullName evidence="2">DUF839 domain-containing protein</fullName>
    </submittedName>
</protein>